<evidence type="ECO:0000256" key="3">
    <source>
        <dbReference type="ARBA" id="ARBA00022475"/>
    </source>
</evidence>
<proteinExistence type="inferred from homology"/>
<comment type="similarity">
    <text evidence="2 9">Belongs to the GSP I family.</text>
</comment>
<keyword evidence="4 9" id="KW-0488">Methylation</keyword>
<keyword evidence="3" id="KW-1003">Cell membrane</keyword>
<dbReference type="PANTHER" id="PTHR38779">
    <property type="entry name" value="TYPE II SECRETION SYSTEM PROTEIN I-RELATED"/>
    <property type="match status" value="1"/>
</dbReference>
<comment type="function">
    <text evidence="9">Component of the type II secretion system required for the energy-dependent secretion of extracellular factors such as proteases and toxins from the periplasm.</text>
</comment>
<evidence type="ECO:0000256" key="9">
    <source>
        <dbReference type="RuleBase" id="RU368030"/>
    </source>
</evidence>
<dbReference type="PANTHER" id="PTHR38779:SF2">
    <property type="entry name" value="TYPE II SECRETION SYSTEM PROTEIN I-RELATED"/>
    <property type="match status" value="1"/>
</dbReference>
<dbReference type="Pfam" id="PF07963">
    <property type="entry name" value="N_methyl"/>
    <property type="match status" value="1"/>
</dbReference>
<dbReference type="OrthoDB" id="5405763at2"/>
<evidence type="ECO:0000313" key="10">
    <source>
        <dbReference type="EMBL" id="TRO82452.1"/>
    </source>
</evidence>
<accession>A0A550JGY9</accession>
<dbReference type="GO" id="GO:0015628">
    <property type="term" value="P:protein secretion by the type II secretion system"/>
    <property type="evidence" value="ECO:0007669"/>
    <property type="project" value="UniProtKB-UniRule"/>
</dbReference>
<feature type="transmembrane region" description="Helical" evidence="9">
    <location>
        <begin position="16"/>
        <end position="38"/>
    </location>
</feature>
<reference evidence="10 11" key="1">
    <citation type="submission" date="2019-07" db="EMBL/GenBank/DDBJ databases">
        <title>Insights of Desulfuromonas acetexigens electromicrobiology.</title>
        <authorList>
            <person name="Katuri K."/>
            <person name="Sapireddy V."/>
            <person name="Shaw D.R."/>
            <person name="Saikaly P."/>
        </authorList>
    </citation>
    <scope>NUCLEOTIDE SEQUENCE [LARGE SCALE GENOMIC DNA]</scope>
    <source>
        <strain evidence="10 11">2873</strain>
    </source>
</reference>
<keyword evidence="5 9" id="KW-0997">Cell inner membrane</keyword>
<comment type="caution">
    <text evidence="10">The sequence shown here is derived from an EMBL/GenBank/DDBJ whole genome shotgun (WGS) entry which is preliminary data.</text>
</comment>
<dbReference type="AlphaFoldDB" id="A0A550JGY9"/>
<keyword evidence="11" id="KW-1185">Reference proteome</keyword>
<dbReference type="NCBIfam" id="TIGR01707">
    <property type="entry name" value="gspI"/>
    <property type="match status" value="1"/>
</dbReference>
<sequence>MRGTVSSERHPRAAGFTLLEVMIALAIAGIALIALLSLSNRAIAVNERLQKITQATLLAQDKMGETEAAFESGTLSEDEVEGVFDPPFEAFRWRIAYEPTPIPTIRMVTVRVLWGDEKKNEEVTIDSFLF</sequence>
<comment type="subcellular location">
    <subcellularLocation>
        <location evidence="1 9">Cell inner membrane</location>
        <topology evidence="1 9">Single-pass membrane protein</topology>
    </subcellularLocation>
</comment>
<evidence type="ECO:0000313" key="11">
    <source>
        <dbReference type="Proteomes" id="UP000317155"/>
    </source>
</evidence>
<organism evidence="10 11">
    <name type="scientific">Trichloromonas acetexigens</name>
    <dbReference type="NCBI Taxonomy" id="38815"/>
    <lineage>
        <taxon>Bacteria</taxon>
        <taxon>Pseudomonadati</taxon>
        <taxon>Thermodesulfobacteriota</taxon>
        <taxon>Desulfuromonadia</taxon>
        <taxon>Desulfuromonadales</taxon>
        <taxon>Trichloromonadaceae</taxon>
        <taxon>Trichloromonas</taxon>
    </lineage>
</organism>
<keyword evidence="8 9" id="KW-0472">Membrane</keyword>
<comment type="PTM">
    <text evidence="9">Cleaved by prepilin peptidase.</text>
</comment>
<comment type="subunit">
    <text evidence="9">Type II secretion is composed of four main components: the outer membrane complex, the inner membrane complex, the cytoplasmic secretion ATPase and the periplasm-spanning pseudopilus.</text>
</comment>
<evidence type="ECO:0000256" key="5">
    <source>
        <dbReference type="ARBA" id="ARBA00022519"/>
    </source>
</evidence>
<dbReference type="EMBL" id="VJVV01000004">
    <property type="protein sequence ID" value="TRO82452.1"/>
    <property type="molecule type" value="Genomic_DNA"/>
</dbReference>
<dbReference type="GO" id="GO:0005886">
    <property type="term" value="C:plasma membrane"/>
    <property type="evidence" value="ECO:0007669"/>
    <property type="project" value="UniProtKB-SubCell"/>
</dbReference>
<dbReference type="InterPro" id="IPR012902">
    <property type="entry name" value="N_methyl_site"/>
</dbReference>
<evidence type="ECO:0000256" key="2">
    <source>
        <dbReference type="ARBA" id="ARBA00008358"/>
    </source>
</evidence>
<dbReference type="InterPro" id="IPR045584">
    <property type="entry name" value="Pilin-like"/>
</dbReference>
<name>A0A550JGY9_9BACT</name>
<evidence type="ECO:0000256" key="6">
    <source>
        <dbReference type="ARBA" id="ARBA00022692"/>
    </source>
</evidence>
<evidence type="ECO:0000256" key="4">
    <source>
        <dbReference type="ARBA" id="ARBA00022481"/>
    </source>
</evidence>
<dbReference type="GO" id="GO:0015627">
    <property type="term" value="C:type II protein secretion system complex"/>
    <property type="evidence" value="ECO:0007669"/>
    <property type="project" value="UniProtKB-UniRule"/>
</dbReference>
<evidence type="ECO:0000256" key="7">
    <source>
        <dbReference type="ARBA" id="ARBA00022989"/>
    </source>
</evidence>
<evidence type="ECO:0000256" key="1">
    <source>
        <dbReference type="ARBA" id="ARBA00004377"/>
    </source>
</evidence>
<gene>
    <name evidence="10" type="primary">gspI</name>
    <name evidence="10" type="ORF">FL622_07695</name>
</gene>
<keyword evidence="7 9" id="KW-1133">Transmembrane helix</keyword>
<protein>
    <recommendedName>
        <fullName evidence="9">Type II secretion system protein I</fullName>
        <shortName evidence="9">T2SS minor pseudopilin I</shortName>
    </recommendedName>
</protein>
<dbReference type="Proteomes" id="UP000317155">
    <property type="component" value="Unassembled WGS sequence"/>
</dbReference>
<keyword evidence="6 9" id="KW-0812">Transmembrane</keyword>
<dbReference type="SUPFAM" id="SSF54523">
    <property type="entry name" value="Pili subunits"/>
    <property type="match status" value="2"/>
</dbReference>
<dbReference type="PROSITE" id="PS00409">
    <property type="entry name" value="PROKAR_NTER_METHYL"/>
    <property type="match status" value="1"/>
</dbReference>
<dbReference type="NCBIfam" id="TIGR02532">
    <property type="entry name" value="IV_pilin_GFxxxE"/>
    <property type="match status" value="1"/>
</dbReference>
<evidence type="ECO:0000256" key="8">
    <source>
        <dbReference type="ARBA" id="ARBA00023136"/>
    </source>
</evidence>
<dbReference type="InterPro" id="IPR010052">
    <property type="entry name" value="T2SS_protein-GspI"/>
</dbReference>